<name>A0AAV9SC89_9TELE</name>
<feature type="compositionally biased region" description="Low complexity" evidence="8">
    <location>
        <begin position="438"/>
        <end position="454"/>
    </location>
</feature>
<evidence type="ECO:0000256" key="6">
    <source>
        <dbReference type="ARBA" id="ARBA00023180"/>
    </source>
</evidence>
<feature type="compositionally biased region" description="Basic and acidic residues" evidence="8">
    <location>
        <begin position="181"/>
        <end position="203"/>
    </location>
</feature>
<feature type="compositionally biased region" description="Basic and acidic residues" evidence="8">
    <location>
        <begin position="845"/>
        <end position="875"/>
    </location>
</feature>
<feature type="compositionally biased region" description="Acidic residues" evidence="8">
    <location>
        <begin position="904"/>
        <end position="930"/>
    </location>
</feature>
<evidence type="ECO:0000256" key="1">
    <source>
        <dbReference type="ARBA" id="ARBA00004389"/>
    </source>
</evidence>
<dbReference type="EMBL" id="JAHHUM010000593">
    <property type="protein sequence ID" value="KAK5618959.1"/>
    <property type="molecule type" value="Genomic_DNA"/>
</dbReference>
<feature type="region of interest" description="Disordered" evidence="8">
    <location>
        <begin position="1094"/>
        <end position="1178"/>
    </location>
</feature>
<dbReference type="Gene3D" id="2.30.30.40">
    <property type="entry name" value="SH3 Domains"/>
    <property type="match status" value="1"/>
</dbReference>
<keyword evidence="5" id="KW-0175">Coiled coil</keyword>
<protein>
    <recommendedName>
        <fullName evidence="9">SH3 domain-containing protein</fullName>
    </recommendedName>
</protein>
<keyword evidence="3" id="KW-0732">Signal</keyword>
<feature type="compositionally biased region" description="Low complexity" evidence="8">
    <location>
        <begin position="297"/>
        <end position="319"/>
    </location>
</feature>
<accession>A0AAV9SC89</accession>
<dbReference type="PROSITE" id="PS50002">
    <property type="entry name" value="SH3"/>
    <property type="match status" value="1"/>
</dbReference>
<keyword evidence="4" id="KW-0256">Endoplasmic reticulum</keyword>
<feature type="compositionally biased region" description="Basic and acidic residues" evidence="8">
    <location>
        <begin position="966"/>
        <end position="991"/>
    </location>
</feature>
<feature type="region of interest" description="Disordered" evidence="8">
    <location>
        <begin position="1009"/>
        <end position="1030"/>
    </location>
</feature>
<evidence type="ECO:0000313" key="10">
    <source>
        <dbReference type="EMBL" id="KAK5618959.1"/>
    </source>
</evidence>
<feature type="compositionally biased region" description="Basic and acidic residues" evidence="8">
    <location>
        <begin position="1009"/>
        <end position="1020"/>
    </location>
</feature>
<feature type="compositionally biased region" description="Basic and acidic residues" evidence="8">
    <location>
        <begin position="1111"/>
        <end position="1151"/>
    </location>
</feature>
<feature type="compositionally biased region" description="Polar residues" evidence="8">
    <location>
        <begin position="456"/>
        <end position="480"/>
    </location>
</feature>
<organism evidence="10 11">
    <name type="scientific">Crenichthys baileyi</name>
    <name type="common">White River springfish</name>
    <dbReference type="NCBI Taxonomy" id="28760"/>
    <lineage>
        <taxon>Eukaryota</taxon>
        <taxon>Metazoa</taxon>
        <taxon>Chordata</taxon>
        <taxon>Craniata</taxon>
        <taxon>Vertebrata</taxon>
        <taxon>Euteleostomi</taxon>
        <taxon>Actinopterygii</taxon>
        <taxon>Neopterygii</taxon>
        <taxon>Teleostei</taxon>
        <taxon>Neoteleostei</taxon>
        <taxon>Acanthomorphata</taxon>
        <taxon>Ovalentaria</taxon>
        <taxon>Atherinomorphae</taxon>
        <taxon>Cyprinodontiformes</taxon>
        <taxon>Goodeidae</taxon>
        <taxon>Crenichthys</taxon>
    </lineage>
</organism>
<feature type="compositionally biased region" description="Polar residues" evidence="8">
    <location>
        <begin position="1154"/>
        <end position="1175"/>
    </location>
</feature>
<dbReference type="SMART" id="SM00326">
    <property type="entry name" value="SH3"/>
    <property type="match status" value="1"/>
</dbReference>
<feature type="compositionally biased region" description="Acidic residues" evidence="8">
    <location>
        <begin position="740"/>
        <end position="756"/>
    </location>
</feature>
<feature type="compositionally biased region" description="Basic and acidic residues" evidence="8">
    <location>
        <begin position="1424"/>
        <end position="1437"/>
    </location>
</feature>
<keyword evidence="6" id="KW-0325">Glycoprotein</keyword>
<evidence type="ECO:0000256" key="3">
    <source>
        <dbReference type="ARBA" id="ARBA00022729"/>
    </source>
</evidence>
<feature type="domain" description="SH3" evidence="9">
    <location>
        <begin position="1"/>
        <end position="61"/>
    </location>
</feature>
<evidence type="ECO:0000256" key="2">
    <source>
        <dbReference type="ARBA" id="ARBA00022443"/>
    </source>
</evidence>
<feature type="compositionally biased region" description="Basic and acidic residues" evidence="8">
    <location>
        <begin position="610"/>
        <end position="629"/>
    </location>
</feature>
<dbReference type="InterPro" id="IPR036028">
    <property type="entry name" value="SH3-like_dom_sf"/>
</dbReference>
<feature type="compositionally biased region" description="Basic and acidic residues" evidence="8">
    <location>
        <begin position="881"/>
        <end position="903"/>
    </location>
</feature>
<evidence type="ECO:0000256" key="4">
    <source>
        <dbReference type="ARBA" id="ARBA00022824"/>
    </source>
</evidence>
<feature type="compositionally biased region" description="Basic and acidic residues" evidence="8">
    <location>
        <begin position="931"/>
        <end position="950"/>
    </location>
</feature>
<feature type="compositionally biased region" description="Polar residues" evidence="8">
    <location>
        <begin position="118"/>
        <end position="127"/>
    </location>
</feature>
<dbReference type="PANTHER" id="PTHR23158:SF33">
    <property type="entry name" value="TRANSPORT AND GOLGI ORGANIZATION PROTEIN 1"/>
    <property type="match status" value="1"/>
</dbReference>
<gene>
    <name evidence="10" type="ORF">CRENBAI_006874</name>
</gene>
<feature type="compositionally biased region" description="Basic and acidic residues" evidence="8">
    <location>
        <begin position="507"/>
        <end position="568"/>
    </location>
</feature>
<evidence type="ECO:0000259" key="9">
    <source>
        <dbReference type="PROSITE" id="PS50002"/>
    </source>
</evidence>
<feature type="compositionally biased region" description="Low complexity" evidence="8">
    <location>
        <begin position="155"/>
        <end position="173"/>
    </location>
</feature>
<evidence type="ECO:0000256" key="8">
    <source>
        <dbReference type="SAM" id="MobiDB-lite"/>
    </source>
</evidence>
<evidence type="ECO:0000313" key="11">
    <source>
        <dbReference type="Proteomes" id="UP001311232"/>
    </source>
</evidence>
<keyword evidence="2 7" id="KW-0728">SH3 domain</keyword>
<evidence type="ECO:0000256" key="7">
    <source>
        <dbReference type="PROSITE-ProRule" id="PRU00192"/>
    </source>
</evidence>
<reference evidence="10 11" key="1">
    <citation type="submission" date="2021-06" db="EMBL/GenBank/DDBJ databases">
        <authorList>
            <person name="Palmer J.M."/>
        </authorList>
    </citation>
    <scope>NUCLEOTIDE SEQUENCE [LARGE SCALE GENOMIC DNA]</scope>
    <source>
        <strain evidence="10 11">MEX-2019</strain>
        <tissue evidence="10">Muscle</tissue>
    </source>
</reference>
<feature type="compositionally biased region" description="Basic and acidic residues" evidence="8">
    <location>
        <begin position="419"/>
        <end position="428"/>
    </location>
</feature>
<feature type="compositionally biased region" description="Basic and acidic residues" evidence="8">
    <location>
        <begin position="265"/>
        <end position="290"/>
    </location>
</feature>
<keyword evidence="11" id="KW-1185">Reference proteome</keyword>
<dbReference type="Proteomes" id="UP001311232">
    <property type="component" value="Unassembled WGS sequence"/>
</dbReference>
<feature type="region of interest" description="Disordered" evidence="8">
    <location>
        <begin position="1209"/>
        <end position="1238"/>
    </location>
</feature>
<proteinExistence type="predicted"/>
<feature type="compositionally biased region" description="Basic and acidic residues" evidence="8">
    <location>
        <begin position="221"/>
        <end position="234"/>
    </location>
</feature>
<feature type="compositionally biased region" description="Basic and acidic residues" evidence="8">
    <location>
        <begin position="671"/>
        <end position="701"/>
    </location>
</feature>
<sequence>MSRVQAIKNHKGKDCRFLNFRRGDTIFVYHKLTGKREDLWAGSIDKQFGYFPKDAVQEEDVFATMRKVVETQKSDFFCMDESGYPIDTNHLDTDEDDDHNFQEPESIQITPHSHDTNAQDSFMSTESTVKEREDEDGNKDLIYAAKHVEDEPKTSASPEEQGGSPSSSWLRSSVTEWLGLAKEEQSGESEQGKREDEREETKSEASLTSPVTGWLGFGGEGQHENDEDSVKIREDSFTSSLTGWLGFGEEKKTITVENEEIEETGNEKEPTETFRSRRMSLDLEGSKLQEEEKEDMGTLGWLGSGLSSRLGFGSSSQDSGGEGEGVKEQPASSSWMEMRIGGIWGFRDSNTEADGSKGPGSLKEEGAEVTNQVHKLEESTLMSENSPVSGDDNKEKLFNKVTGLSQQEILEEESLEETQVSHDQEGSNERSQVVFSSLETEILQGELGLQQETQPMEASSQDDGSSLSGNTESLYDNVSENDGGKISLNETTPGIKKKPGFPHNKVMQRESDADRFKETVKDQNELTEKEKSYFEEEAWDESKLKLTVGSERETESPEGLKEDVTEMKQEEVKEVKEQIKELKQEGQQRKLEDIHKNEIEKEEEMVNVSRDGRELRKERQKGAEELEEGEKLETALLKKEQAKVIWLKESEEPNEKEQKEEKMGEVSGESLSDKEMELRGEREKDAKKLNEKDKHIEELLEHGNQIRVEELKESEEQNEKEEKADVSWEREEETKLQEEMEKEVEEQKDEENQETELLEHEQATLERLEKSEEPNGKEERADVSGGKEVEMELKEERQNKIEELKEDTELPEHEEARVEGLKKSGEPNKKEQKEEKMGEVSGESLSDKEMELRGEREKDAKKLNEKDKHIEELLEHGNQIRVDELKKSEEENKKEEKAEVSWEREEETELQEEMEKEVEEQKDEENQETELLEHEQATLERLEKSEEPNGKKKGAKVKKTGVFGESNREEGKELREQKKKEEDEPKEKMVKEFVKYENQISVKELKEYEEQNKEEKKENEEQVQEGQLKHNKTDIWRPELDIFEKELLDNSSLASLVPETNTEILQEEEEKEVENQNKNELDKEKEHMMKGLEVNNIDVGGSEDGEWTGKLNDDGNWKEDRDNSDFEEEIRNTDATKTGNEFHRDRREDKTYYSAESQVQISEQTKSTHPPQGTESESKGALGLFKNALGVFSQMPIPVMTESTQSVQNFKTNSPEPSQPCGSFSPELDSSTDSLHAEATHTAFPPEQLQPHPISAKNLNYNAPSVTEAPSKTKTLNKHYTNLYHHMNAGEVVILQDLFGRHKLQFLDYILTSSDAMTAEEDQSILSDIERLLQHHMEMLDAPSMSITDVPQEDKQRTSAIFALQKLGTFLKTVKETVSTGISDVSNHQAGHNSSQTKDEEDNSQPSSLREDDGGNVKDWNYVEEERRDTGSKDRMASLHHTQPGSQQKGLIKQTLEFIHRVAGDSIIYAHAVMEILVWIIVQAQDFGKDFKISIQQ</sequence>
<dbReference type="PANTHER" id="PTHR23158">
    <property type="entry name" value="MELANOMA INHIBITORY ACTIVITY-RELATED"/>
    <property type="match status" value="1"/>
</dbReference>
<feature type="compositionally biased region" description="Basic and acidic residues" evidence="8">
    <location>
        <begin position="757"/>
        <end position="838"/>
    </location>
</feature>
<feature type="region of interest" description="Disordered" evidence="8">
    <location>
        <begin position="108"/>
        <end position="234"/>
    </location>
</feature>
<dbReference type="Pfam" id="PF07653">
    <property type="entry name" value="SH3_2"/>
    <property type="match status" value="1"/>
</dbReference>
<comment type="caution">
    <text evidence="10">The sequence shown here is derived from an EMBL/GenBank/DDBJ whole genome shotgun (WGS) entry which is preliminary data.</text>
</comment>
<feature type="region of interest" description="Disordered" evidence="8">
    <location>
        <begin position="602"/>
        <end position="629"/>
    </location>
</feature>
<feature type="region of interest" description="Disordered" evidence="8">
    <location>
        <begin position="255"/>
        <end position="568"/>
    </location>
</feature>
<feature type="compositionally biased region" description="Basic and acidic residues" evidence="8">
    <location>
        <begin position="646"/>
        <end position="664"/>
    </location>
</feature>
<feature type="compositionally biased region" description="Polar residues" evidence="8">
    <location>
        <begin position="1382"/>
        <end position="1396"/>
    </location>
</feature>
<evidence type="ECO:0000256" key="5">
    <source>
        <dbReference type="ARBA" id="ARBA00023054"/>
    </source>
</evidence>
<dbReference type="InterPro" id="IPR051500">
    <property type="entry name" value="cTAGE_MIA/OTOR"/>
</dbReference>
<feature type="compositionally biased region" description="Basic and acidic residues" evidence="8">
    <location>
        <begin position="707"/>
        <end position="739"/>
    </location>
</feature>
<dbReference type="InterPro" id="IPR001452">
    <property type="entry name" value="SH3_domain"/>
</dbReference>
<feature type="compositionally biased region" description="Polar residues" evidence="8">
    <location>
        <begin position="1209"/>
        <end position="1234"/>
    </location>
</feature>
<feature type="region of interest" description="Disordered" evidence="8">
    <location>
        <begin position="646"/>
        <end position="991"/>
    </location>
</feature>
<dbReference type="SUPFAM" id="SSF50044">
    <property type="entry name" value="SH3-domain"/>
    <property type="match status" value="1"/>
</dbReference>
<feature type="region of interest" description="Disordered" evidence="8">
    <location>
        <begin position="1382"/>
        <end position="1447"/>
    </location>
</feature>
<dbReference type="GO" id="GO:0005789">
    <property type="term" value="C:endoplasmic reticulum membrane"/>
    <property type="evidence" value="ECO:0007669"/>
    <property type="project" value="UniProtKB-SubCell"/>
</dbReference>
<comment type="subcellular location">
    <subcellularLocation>
        <location evidence="1">Endoplasmic reticulum membrane</location>
        <topology evidence="1">Single-pass membrane protein</topology>
    </subcellularLocation>
</comment>